<dbReference type="InterPro" id="IPR014710">
    <property type="entry name" value="RmlC-like_jellyroll"/>
</dbReference>
<evidence type="ECO:0000256" key="2">
    <source>
        <dbReference type="NCBIfam" id="TIGR04378"/>
    </source>
</evidence>
<dbReference type="PANTHER" id="PTHR39193">
    <property type="entry name" value="5-DEOXY-GLUCURONATE ISOMERASE"/>
    <property type="match status" value="1"/>
</dbReference>
<dbReference type="InterPro" id="IPR024203">
    <property type="entry name" value="Deoxy-glucuronate_isom_IolB"/>
</dbReference>
<accession>A0A559K8K5</accession>
<evidence type="ECO:0000313" key="4">
    <source>
        <dbReference type="Proteomes" id="UP000317036"/>
    </source>
</evidence>
<organism evidence="3 4">
    <name type="scientific">Paenibacillus cremeus</name>
    <dbReference type="NCBI Taxonomy" id="2163881"/>
    <lineage>
        <taxon>Bacteria</taxon>
        <taxon>Bacillati</taxon>
        <taxon>Bacillota</taxon>
        <taxon>Bacilli</taxon>
        <taxon>Bacillales</taxon>
        <taxon>Paenibacillaceae</taxon>
        <taxon>Paenibacillus</taxon>
    </lineage>
</organism>
<dbReference type="GO" id="GO:0102482">
    <property type="term" value="F:5-deoxy-D-glucuronate isomerase activity"/>
    <property type="evidence" value="ECO:0007669"/>
    <property type="project" value="UniProtKB-EC"/>
</dbReference>
<dbReference type="Gene3D" id="2.60.120.10">
    <property type="entry name" value="Jelly Rolls"/>
    <property type="match status" value="2"/>
</dbReference>
<evidence type="ECO:0000256" key="1">
    <source>
        <dbReference type="ARBA" id="ARBA00023235"/>
    </source>
</evidence>
<dbReference type="RefSeq" id="WP_144849737.1">
    <property type="nucleotide sequence ID" value="NZ_VNJI01000023.1"/>
</dbReference>
<dbReference type="AlphaFoldDB" id="A0A559K8K5"/>
<dbReference type="InterPro" id="IPR011051">
    <property type="entry name" value="RmlC_Cupin_sf"/>
</dbReference>
<dbReference type="InterPro" id="IPR021120">
    <property type="entry name" value="KduI/IolB_isomerase"/>
</dbReference>
<dbReference type="EC" id="5.3.1.30" evidence="2"/>
<dbReference type="GO" id="GO:0008880">
    <property type="term" value="F:glucuronate isomerase activity"/>
    <property type="evidence" value="ECO:0007669"/>
    <property type="project" value="InterPro"/>
</dbReference>
<dbReference type="Proteomes" id="UP000317036">
    <property type="component" value="Unassembled WGS sequence"/>
</dbReference>
<keyword evidence="1 3" id="KW-0413">Isomerase</keyword>
<comment type="caution">
    <text evidence="3">The sequence shown here is derived from an EMBL/GenBank/DDBJ whole genome shotgun (WGS) entry which is preliminary data.</text>
</comment>
<dbReference type="EMBL" id="VNJI01000023">
    <property type="protein sequence ID" value="TVY08466.1"/>
    <property type="molecule type" value="Genomic_DNA"/>
</dbReference>
<name>A0A559K8K5_9BACL</name>
<dbReference type="GO" id="GO:0019310">
    <property type="term" value="P:inositol catabolic process"/>
    <property type="evidence" value="ECO:0007669"/>
    <property type="project" value="UniProtKB-UniRule"/>
</dbReference>
<dbReference type="PIRSF" id="PIRSF036628">
    <property type="entry name" value="IolB"/>
    <property type="match status" value="1"/>
</dbReference>
<dbReference type="SUPFAM" id="SSF51182">
    <property type="entry name" value="RmlC-like cupins"/>
    <property type="match status" value="1"/>
</dbReference>
<sequence>MAKSNLIVPSASVPNADGQVLSITPQSAGWDYVGFEVYRLQTGQTLTRETGSEEVCLVLISGLANVATAKEKWERIGERMSVFEQKPPYSVYVPNADHYVLEAVTDVEVAVCKAPGKGTYPARLIAPSEITPEVRGKGNAERYIHNILPENQPADSLLVVEVFTPNGHWSSYPPHKHDKNNLPVESYLEETYYHKVQPEHGFAIQRVYNDDRTLDETLAVRNGEAVLVPEGYHPVSAPPGYDVYYLNVMAGPVRTWKFYNDPDHEWIFKEWTK</sequence>
<gene>
    <name evidence="3" type="primary">iolB</name>
    <name evidence="3" type="ORF">FPZ49_18710</name>
</gene>
<protein>
    <recommendedName>
        <fullName evidence="2">5-deoxy-glucuronate isomerase</fullName>
        <ecNumber evidence="2">5.3.1.30</ecNumber>
    </recommendedName>
</protein>
<reference evidence="3 4" key="1">
    <citation type="submission" date="2019-07" db="EMBL/GenBank/DDBJ databases">
        <authorList>
            <person name="Kim J."/>
        </authorList>
    </citation>
    <scope>NUCLEOTIDE SEQUENCE [LARGE SCALE GENOMIC DNA]</scope>
    <source>
        <strain evidence="3 4">JC52</strain>
    </source>
</reference>
<keyword evidence="4" id="KW-1185">Reference proteome</keyword>
<dbReference type="Pfam" id="PF04962">
    <property type="entry name" value="KduI"/>
    <property type="match status" value="1"/>
</dbReference>
<dbReference type="PANTHER" id="PTHR39193:SF1">
    <property type="entry name" value="5-DEOXY-GLUCURONATE ISOMERASE"/>
    <property type="match status" value="1"/>
</dbReference>
<proteinExistence type="predicted"/>
<dbReference type="OrthoDB" id="9799936at2"/>
<dbReference type="NCBIfam" id="TIGR04378">
    <property type="entry name" value="myo_inos_iolB"/>
    <property type="match status" value="1"/>
</dbReference>
<evidence type="ECO:0000313" key="3">
    <source>
        <dbReference type="EMBL" id="TVY08466.1"/>
    </source>
</evidence>